<feature type="non-terminal residue" evidence="2">
    <location>
        <position position="1"/>
    </location>
</feature>
<evidence type="ECO:0000313" key="3">
    <source>
        <dbReference type="Proteomes" id="UP000257109"/>
    </source>
</evidence>
<feature type="region of interest" description="Disordered" evidence="1">
    <location>
        <begin position="42"/>
        <end position="95"/>
    </location>
</feature>
<keyword evidence="3" id="KW-1185">Reference proteome</keyword>
<evidence type="ECO:0000256" key="1">
    <source>
        <dbReference type="SAM" id="MobiDB-lite"/>
    </source>
</evidence>
<proteinExistence type="predicted"/>
<evidence type="ECO:0000313" key="2">
    <source>
        <dbReference type="EMBL" id="RDX87059.1"/>
    </source>
</evidence>
<protein>
    <submittedName>
        <fullName evidence="2">Uncharacterized protein</fullName>
    </submittedName>
</protein>
<feature type="region of interest" description="Disordered" evidence="1">
    <location>
        <begin position="1"/>
        <end position="21"/>
    </location>
</feature>
<gene>
    <name evidence="2" type="ORF">CR513_31515</name>
</gene>
<dbReference type="EMBL" id="QJKJ01006343">
    <property type="protein sequence ID" value="RDX87059.1"/>
    <property type="molecule type" value="Genomic_DNA"/>
</dbReference>
<dbReference type="AlphaFoldDB" id="A0A371G941"/>
<sequence>MDRSMIDAASGGALMDKTPSETFDFEHGETQYDRQSYQTRQFDGQQFGRPQQYRPSPSQGQYAVPRVGFVPNMPASNHNYYQQPRPRYPAPLFQQ</sequence>
<name>A0A371G941_MUCPR</name>
<comment type="caution">
    <text evidence="2">The sequence shown here is derived from an EMBL/GenBank/DDBJ whole genome shotgun (WGS) entry which is preliminary data.</text>
</comment>
<reference evidence="2" key="1">
    <citation type="submission" date="2018-05" db="EMBL/GenBank/DDBJ databases">
        <title>Draft genome of Mucuna pruriens seed.</title>
        <authorList>
            <person name="Nnadi N.E."/>
            <person name="Vos R."/>
            <person name="Hasami M.H."/>
            <person name="Devisetty U.K."/>
            <person name="Aguiy J.C."/>
        </authorList>
    </citation>
    <scope>NUCLEOTIDE SEQUENCE [LARGE SCALE GENOMIC DNA]</scope>
    <source>
        <strain evidence="2">JCA_2017</strain>
    </source>
</reference>
<organism evidence="2 3">
    <name type="scientific">Mucuna pruriens</name>
    <name type="common">Velvet bean</name>
    <name type="synonym">Dolichos pruriens</name>
    <dbReference type="NCBI Taxonomy" id="157652"/>
    <lineage>
        <taxon>Eukaryota</taxon>
        <taxon>Viridiplantae</taxon>
        <taxon>Streptophyta</taxon>
        <taxon>Embryophyta</taxon>
        <taxon>Tracheophyta</taxon>
        <taxon>Spermatophyta</taxon>
        <taxon>Magnoliopsida</taxon>
        <taxon>eudicotyledons</taxon>
        <taxon>Gunneridae</taxon>
        <taxon>Pentapetalae</taxon>
        <taxon>rosids</taxon>
        <taxon>fabids</taxon>
        <taxon>Fabales</taxon>
        <taxon>Fabaceae</taxon>
        <taxon>Papilionoideae</taxon>
        <taxon>50 kb inversion clade</taxon>
        <taxon>NPAAA clade</taxon>
        <taxon>indigoferoid/millettioid clade</taxon>
        <taxon>Phaseoleae</taxon>
        <taxon>Mucuna</taxon>
    </lineage>
</organism>
<dbReference type="Proteomes" id="UP000257109">
    <property type="component" value="Unassembled WGS sequence"/>
</dbReference>
<accession>A0A371G941</accession>